<evidence type="ECO:0000259" key="3">
    <source>
        <dbReference type="PROSITE" id="PS51186"/>
    </source>
</evidence>
<sequence>MTATVRTATSADCPQIAEIYRHYVENSVITFDYESPSVDDWEERLAAITARGRPFVVAVEPDDTGADTVLGYAYLGEFRTKHAYDWTTEDSIYLRPDATGRRLGSTLLEALLTGLDPSSVRRVVAVISIISSDVSIRLHQRFGFVQTGVLQSIGYKNGRWIDCAVLQYTVPGTESDSGPFSPS</sequence>
<dbReference type="Gene3D" id="3.40.630.30">
    <property type="match status" value="1"/>
</dbReference>
<evidence type="ECO:0000313" key="5">
    <source>
        <dbReference type="Proteomes" id="UP001432128"/>
    </source>
</evidence>
<keyword evidence="5" id="KW-1185">Reference proteome</keyword>
<evidence type="ECO:0000256" key="1">
    <source>
        <dbReference type="ARBA" id="ARBA00022679"/>
    </source>
</evidence>
<keyword evidence="2" id="KW-0012">Acyltransferase</keyword>
<evidence type="ECO:0000256" key="2">
    <source>
        <dbReference type="ARBA" id="ARBA00023315"/>
    </source>
</evidence>
<evidence type="ECO:0000313" key="4">
    <source>
        <dbReference type="EMBL" id="WUM20030.1"/>
    </source>
</evidence>
<feature type="domain" description="N-acetyltransferase" evidence="3">
    <location>
        <begin position="3"/>
        <end position="171"/>
    </location>
</feature>
<dbReference type="PROSITE" id="PS51186">
    <property type="entry name" value="GNAT"/>
    <property type="match status" value="1"/>
</dbReference>
<dbReference type="Pfam" id="PF13420">
    <property type="entry name" value="Acetyltransf_4"/>
    <property type="match status" value="1"/>
</dbReference>
<keyword evidence="1" id="KW-0808">Transferase</keyword>
<accession>A0AAU4K1S8</accession>
<dbReference type="InterPro" id="IPR000182">
    <property type="entry name" value="GNAT_dom"/>
</dbReference>
<gene>
    <name evidence="4" type="ORF">OG579_20460</name>
</gene>
<dbReference type="GO" id="GO:0016747">
    <property type="term" value="F:acyltransferase activity, transferring groups other than amino-acyl groups"/>
    <property type="evidence" value="ECO:0007669"/>
    <property type="project" value="InterPro"/>
</dbReference>
<proteinExistence type="predicted"/>
<dbReference type="PANTHER" id="PTHR43072:SF23">
    <property type="entry name" value="UPF0039 PROTEIN C11D3.02C"/>
    <property type="match status" value="1"/>
</dbReference>
<dbReference type="RefSeq" id="WP_328857450.1">
    <property type="nucleotide sequence ID" value="NZ_CP108021.1"/>
</dbReference>
<name>A0AAU4K1S8_9NOCA</name>
<dbReference type="InterPro" id="IPR016181">
    <property type="entry name" value="Acyl_CoA_acyltransferase"/>
</dbReference>
<dbReference type="PANTHER" id="PTHR43072">
    <property type="entry name" value="N-ACETYLTRANSFERASE"/>
    <property type="match status" value="1"/>
</dbReference>
<reference evidence="4 5" key="1">
    <citation type="submission" date="2022-10" db="EMBL/GenBank/DDBJ databases">
        <title>The complete genomes of actinobacterial strains from the NBC collection.</title>
        <authorList>
            <person name="Joergensen T.S."/>
            <person name="Alvarez Arevalo M."/>
            <person name="Sterndorff E.B."/>
            <person name="Faurdal D."/>
            <person name="Vuksanovic O."/>
            <person name="Mourched A.-S."/>
            <person name="Charusanti P."/>
            <person name="Shaw S."/>
            <person name="Blin K."/>
            <person name="Weber T."/>
        </authorList>
    </citation>
    <scope>NUCLEOTIDE SEQUENCE [LARGE SCALE GENOMIC DNA]</scope>
    <source>
        <strain evidence="4 5">NBC_00319</strain>
    </source>
</reference>
<dbReference type="SUPFAM" id="SSF55729">
    <property type="entry name" value="Acyl-CoA N-acyltransferases (Nat)"/>
    <property type="match status" value="1"/>
</dbReference>
<dbReference type="AlphaFoldDB" id="A0AAU4K1S8"/>
<dbReference type="KEGG" id="whr:OG579_20460"/>
<dbReference type="EMBL" id="CP108021">
    <property type="protein sequence ID" value="WUM20030.1"/>
    <property type="molecule type" value="Genomic_DNA"/>
</dbReference>
<dbReference type="Proteomes" id="UP001432128">
    <property type="component" value="Chromosome"/>
</dbReference>
<organism evidence="4 5">
    <name type="scientific">Williamsia herbipolensis</name>
    <dbReference type="NCBI Taxonomy" id="1603258"/>
    <lineage>
        <taxon>Bacteria</taxon>
        <taxon>Bacillati</taxon>
        <taxon>Actinomycetota</taxon>
        <taxon>Actinomycetes</taxon>
        <taxon>Mycobacteriales</taxon>
        <taxon>Nocardiaceae</taxon>
        <taxon>Williamsia</taxon>
    </lineage>
</organism>
<protein>
    <submittedName>
        <fullName evidence="4">GNAT family N-acetyltransferase</fullName>
    </submittedName>
</protein>